<dbReference type="GO" id="GO:0016798">
    <property type="term" value="F:hydrolase activity, acting on glycosyl bonds"/>
    <property type="evidence" value="ECO:0007669"/>
    <property type="project" value="UniProtKB-KW"/>
</dbReference>
<dbReference type="InterPro" id="IPR019963">
    <property type="entry name" value="FL_hydrolase_MqnB"/>
</dbReference>
<keyword evidence="5" id="KW-1185">Reference proteome</keyword>
<dbReference type="CDD" id="cd17766">
    <property type="entry name" value="futalosine_nucleosidase_MqnB"/>
    <property type="match status" value="1"/>
</dbReference>
<name>A0ABY9QZQ9_9BACT</name>
<organism evidence="4 5">
    <name type="scientific">Nitratidesulfovibrio liaohensis</name>
    <dbReference type="NCBI Taxonomy" id="2604158"/>
    <lineage>
        <taxon>Bacteria</taxon>
        <taxon>Pseudomonadati</taxon>
        <taxon>Thermodesulfobacteriota</taxon>
        <taxon>Desulfovibrionia</taxon>
        <taxon>Desulfovibrionales</taxon>
        <taxon>Desulfovibrionaceae</taxon>
        <taxon>Nitratidesulfovibrio</taxon>
    </lineage>
</organism>
<keyword evidence="4" id="KW-0326">Glycosidase</keyword>
<comment type="similarity">
    <text evidence="1">Belongs to the PNP/UDP phosphorylase family. Futalosine hydrolase subfamily.</text>
</comment>
<dbReference type="InterPro" id="IPR000845">
    <property type="entry name" value="Nucleoside_phosphorylase_d"/>
</dbReference>
<dbReference type="EC" id="3.2.2.26" evidence="1 2"/>
<dbReference type="PANTHER" id="PTHR46832:SF2">
    <property type="entry name" value="FUTALOSINE HYDROLASE"/>
    <property type="match status" value="1"/>
</dbReference>
<evidence type="ECO:0000313" key="5">
    <source>
        <dbReference type="Proteomes" id="UP001180616"/>
    </source>
</evidence>
<comment type="pathway">
    <text evidence="1">Quinol/quinone metabolism; menaquinone biosynthesis.</text>
</comment>
<protein>
    <recommendedName>
        <fullName evidence="1 2">Futalosine hydrolase</fullName>
        <shortName evidence="1">FL hydrolase</shortName>
        <ecNumber evidence="1 2">3.2.2.26</ecNumber>
    </recommendedName>
    <alternativeName>
        <fullName evidence="1">Futalosine nucleosidase</fullName>
    </alternativeName>
    <alternativeName>
        <fullName evidence="1">Menaquinone biosynthetic enzyme MqnB</fullName>
    </alternativeName>
</protein>
<comment type="function">
    <text evidence="1">Catalyzes the hydrolysis of futalosine (FL) to dehypoxanthine futalosine (DHFL) and hypoxanthine, a step in the biosynthesis of menaquinone (MK, vitamin K2).</text>
</comment>
<dbReference type="EMBL" id="CP133659">
    <property type="protein sequence ID" value="WMW64832.1"/>
    <property type="molecule type" value="Genomic_DNA"/>
</dbReference>
<evidence type="ECO:0000259" key="3">
    <source>
        <dbReference type="Pfam" id="PF01048"/>
    </source>
</evidence>
<comment type="catalytic activity">
    <reaction evidence="1">
        <text>futalosine + H2O = dehypoxanthine futalosine + hypoxanthine</text>
        <dbReference type="Rhea" id="RHEA:25904"/>
        <dbReference type="ChEBI" id="CHEBI:15377"/>
        <dbReference type="ChEBI" id="CHEBI:17368"/>
        <dbReference type="ChEBI" id="CHEBI:58863"/>
        <dbReference type="ChEBI" id="CHEBI:58864"/>
        <dbReference type="EC" id="3.2.2.26"/>
    </reaction>
</comment>
<dbReference type="InterPro" id="IPR035994">
    <property type="entry name" value="Nucleoside_phosphorylase_sf"/>
</dbReference>
<keyword evidence="1" id="KW-0474">Menaquinone biosynthesis</keyword>
<dbReference type="RefSeq" id="WP_309540896.1">
    <property type="nucleotide sequence ID" value="NZ_CP133659.1"/>
</dbReference>
<dbReference type="Pfam" id="PF01048">
    <property type="entry name" value="PNP_UDP_1"/>
    <property type="match status" value="1"/>
</dbReference>
<dbReference type="Gene3D" id="3.40.50.1580">
    <property type="entry name" value="Nucleoside phosphorylase domain"/>
    <property type="match status" value="1"/>
</dbReference>
<gene>
    <name evidence="1 4" type="primary">mqnB</name>
    <name evidence="4" type="ORF">KPS_002898</name>
</gene>
<dbReference type="PANTHER" id="PTHR46832">
    <property type="entry name" value="5'-METHYLTHIOADENOSINE/S-ADENOSYLHOMOCYSTEINE NUCLEOSIDASE"/>
    <property type="match status" value="1"/>
</dbReference>
<dbReference type="NCBIfam" id="TIGR03664">
    <property type="entry name" value="fut_nucase"/>
    <property type="match status" value="1"/>
</dbReference>
<dbReference type="Proteomes" id="UP001180616">
    <property type="component" value="Chromosome"/>
</dbReference>
<evidence type="ECO:0000313" key="4">
    <source>
        <dbReference type="EMBL" id="WMW64832.1"/>
    </source>
</evidence>
<keyword evidence="1 4" id="KW-0378">Hydrolase</keyword>
<feature type="domain" description="Nucleoside phosphorylase" evidence="3">
    <location>
        <begin position="41"/>
        <end position="224"/>
    </location>
</feature>
<evidence type="ECO:0000256" key="1">
    <source>
        <dbReference type="HAMAP-Rule" id="MF_00991"/>
    </source>
</evidence>
<dbReference type="HAMAP" id="MF_00991">
    <property type="entry name" value="MqnB"/>
    <property type="match status" value="1"/>
</dbReference>
<reference evidence="4" key="1">
    <citation type="submission" date="2023-09" db="EMBL/GenBank/DDBJ databases">
        <authorList>
            <consortium name="CW5 consortium"/>
            <person name="Lu C.-W."/>
        </authorList>
    </citation>
    <scope>NUCLEOTIDE SEQUENCE</scope>
    <source>
        <strain evidence="4">KPS</strain>
    </source>
</reference>
<proteinExistence type="inferred from homology"/>
<sequence>MSLVIATATTREMKAVLTGFNGRGRVGCALPGPGEACPSPVNGRNCLLLVTGVGPVNAALSLGRALGAHRSVRGVLNLGVAGTFDVLRAPLGSAVLASAEVWPEYGLAGDDGVDPQGIAFPQAEGPAGPVWDRIDLAPEVLLEQWHLAMPTGARSGVALTVAGVSGTPARAQAMCRRHAPLMENMEGFSPALACLRHNLPFAEVRTMSNIVGSRAAEDWALEGALDALGALARELFLTD</sequence>
<dbReference type="SUPFAM" id="SSF53167">
    <property type="entry name" value="Purine and uridine phosphorylases"/>
    <property type="match status" value="1"/>
</dbReference>
<accession>A0ABY9QZQ9</accession>
<evidence type="ECO:0000256" key="2">
    <source>
        <dbReference type="NCBIfam" id="TIGR03664"/>
    </source>
</evidence>